<dbReference type="InterPro" id="IPR057309">
    <property type="entry name" value="PcsB_CC"/>
</dbReference>
<keyword evidence="4" id="KW-0378">Hydrolase</keyword>
<keyword evidence="2" id="KW-0645">Protease</keyword>
<reference evidence="10 11" key="1">
    <citation type="submission" date="2021-03" db="EMBL/GenBank/DDBJ databases">
        <title>Enterococcal diversity collection.</title>
        <authorList>
            <person name="Gilmore M.S."/>
            <person name="Schwartzman J."/>
            <person name="Van Tyne D."/>
            <person name="Martin M."/>
            <person name="Earl A.M."/>
            <person name="Manson A.L."/>
            <person name="Straub T."/>
            <person name="Salamzade R."/>
            <person name="Saavedra J."/>
            <person name="Lebreton F."/>
            <person name="Prichula J."/>
            <person name="Schaufler K."/>
            <person name="Gaca A."/>
            <person name="Sgardioli B."/>
            <person name="Wagenaar J."/>
            <person name="Strong T."/>
        </authorList>
    </citation>
    <scope>NUCLEOTIDE SEQUENCE [LARGE SCALE GENOMIC DNA]</scope>
    <source>
        <strain evidence="10 11">MJM12</strain>
    </source>
</reference>
<evidence type="ECO:0000256" key="4">
    <source>
        <dbReference type="ARBA" id="ARBA00022801"/>
    </source>
</evidence>
<evidence type="ECO:0000256" key="7">
    <source>
        <dbReference type="SAM" id="MobiDB-lite"/>
    </source>
</evidence>
<comment type="caution">
    <text evidence="10">The sequence shown here is derived from an EMBL/GenBank/DDBJ whole genome shotgun (WGS) entry which is preliminary data.</text>
</comment>
<feature type="coiled-coil region" evidence="6">
    <location>
        <begin position="41"/>
        <end position="103"/>
    </location>
</feature>
<dbReference type="Gene3D" id="6.10.250.3150">
    <property type="match status" value="1"/>
</dbReference>
<feature type="compositionally biased region" description="Low complexity" evidence="7">
    <location>
        <begin position="246"/>
        <end position="316"/>
    </location>
</feature>
<dbReference type="Pfam" id="PF00877">
    <property type="entry name" value="NLPC_P60"/>
    <property type="match status" value="1"/>
</dbReference>
<evidence type="ECO:0000256" key="5">
    <source>
        <dbReference type="ARBA" id="ARBA00022807"/>
    </source>
</evidence>
<feature type="domain" description="NlpC/P60" evidence="9">
    <location>
        <begin position="328"/>
        <end position="445"/>
    </location>
</feature>
<feature type="chain" id="PRO_5046936562" evidence="8">
    <location>
        <begin position="21"/>
        <end position="445"/>
    </location>
</feature>
<dbReference type="InterPro" id="IPR038765">
    <property type="entry name" value="Papain-like_cys_pep_sf"/>
</dbReference>
<accession>A0ABS3H4F9</accession>
<evidence type="ECO:0000313" key="11">
    <source>
        <dbReference type="Proteomes" id="UP000664256"/>
    </source>
</evidence>
<keyword evidence="5" id="KW-0788">Thiol protease</keyword>
<keyword evidence="6" id="KW-0175">Coiled coil</keyword>
<proteinExistence type="inferred from homology"/>
<feature type="region of interest" description="Disordered" evidence="7">
    <location>
        <begin position="212"/>
        <end position="331"/>
    </location>
</feature>
<dbReference type="Gene3D" id="3.90.1720.10">
    <property type="entry name" value="endopeptidase domain like (from Nostoc punctiforme)"/>
    <property type="match status" value="1"/>
</dbReference>
<dbReference type="SUPFAM" id="SSF54001">
    <property type="entry name" value="Cysteine proteinases"/>
    <property type="match status" value="1"/>
</dbReference>
<evidence type="ECO:0000313" key="10">
    <source>
        <dbReference type="EMBL" id="MBO0448344.1"/>
    </source>
</evidence>
<dbReference type="Pfam" id="PF24568">
    <property type="entry name" value="CC_PcsB"/>
    <property type="match status" value="1"/>
</dbReference>
<name>A0ABS3H4F9_9ENTE</name>
<keyword evidence="11" id="KW-1185">Reference proteome</keyword>
<organism evidence="10 11">
    <name type="scientific">Candidatus Enterococcus myersii</name>
    <dbReference type="NCBI Taxonomy" id="2815322"/>
    <lineage>
        <taxon>Bacteria</taxon>
        <taxon>Bacillati</taxon>
        <taxon>Bacillota</taxon>
        <taxon>Bacilli</taxon>
        <taxon>Lactobacillales</taxon>
        <taxon>Enterococcaceae</taxon>
        <taxon>Enterococcus</taxon>
    </lineage>
</organism>
<dbReference type="EMBL" id="JAFLVT010000004">
    <property type="protein sequence ID" value="MBO0448344.1"/>
    <property type="molecule type" value="Genomic_DNA"/>
</dbReference>
<feature type="compositionally biased region" description="Basic and acidic residues" evidence="7">
    <location>
        <begin position="217"/>
        <end position="245"/>
    </location>
</feature>
<evidence type="ECO:0000259" key="9">
    <source>
        <dbReference type="PROSITE" id="PS51935"/>
    </source>
</evidence>
<comment type="similarity">
    <text evidence="1">Belongs to the peptidase C40 family.</text>
</comment>
<evidence type="ECO:0000256" key="3">
    <source>
        <dbReference type="ARBA" id="ARBA00022729"/>
    </source>
</evidence>
<dbReference type="PROSITE" id="PS51935">
    <property type="entry name" value="NLPC_P60"/>
    <property type="match status" value="1"/>
</dbReference>
<dbReference type="InterPro" id="IPR000064">
    <property type="entry name" value="NLP_P60_dom"/>
</dbReference>
<evidence type="ECO:0000256" key="2">
    <source>
        <dbReference type="ARBA" id="ARBA00022670"/>
    </source>
</evidence>
<dbReference type="RefSeq" id="WP_206902550.1">
    <property type="nucleotide sequence ID" value="NZ_JAFLVT010000004.1"/>
</dbReference>
<keyword evidence="3 8" id="KW-0732">Signal</keyword>
<evidence type="ECO:0000256" key="6">
    <source>
        <dbReference type="SAM" id="Coils"/>
    </source>
</evidence>
<dbReference type="InterPro" id="IPR051202">
    <property type="entry name" value="Peptidase_C40"/>
</dbReference>
<dbReference type="PANTHER" id="PTHR47053">
    <property type="entry name" value="MUREIN DD-ENDOPEPTIDASE MEPH-RELATED"/>
    <property type="match status" value="1"/>
</dbReference>
<evidence type="ECO:0000256" key="8">
    <source>
        <dbReference type="SAM" id="SignalP"/>
    </source>
</evidence>
<protein>
    <submittedName>
        <fullName evidence="10">C40 family peptidase</fullName>
    </submittedName>
</protein>
<dbReference type="Proteomes" id="UP000664256">
    <property type="component" value="Unassembled WGS sequence"/>
</dbReference>
<gene>
    <name evidence="10" type="ORF">JZO76_02230</name>
</gene>
<dbReference type="PANTHER" id="PTHR47053:SF1">
    <property type="entry name" value="MUREIN DD-ENDOPEPTIDASE MEPH-RELATED"/>
    <property type="match status" value="1"/>
</dbReference>
<feature type="signal peptide" evidence="8">
    <location>
        <begin position="1"/>
        <end position="20"/>
    </location>
</feature>
<evidence type="ECO:0000256" key="1">
    <source>
        <dbReference type="ARBA" id="ARBA00007074"/>
    </source>
</evidence>
<sequence length="445" mass="46756">MKKSLLSALLVCSLTLTAVAAPSVAAADTIDQKIENQDKVINDLKGQQASAQAQIDTLESEVAAITAKAEALVNDQVKLNKDTQKLQKEIADLKVRIAKREEAIKKQARDVQVNGQSTNFIDAVVESDSLTDAIGRVQAMTTIVKANNDLVKQQKADKKAVEDKKAENDKKLAQIQANQAELETQKADVQGKQADLNAMKADLALQQNTAEGQKAGLQKEKQEAEAEQARIREQEKQAEAARKQAQEQAAQDAVAQSATTEESSSASSSASNGSSTGSASNSNTSSSSTGSSSTNNNSNTESSNNNNNGGSSAAETPKPEIPKPEIPAPSGGGVIGYAQQFIGVPYVWGGKDPSGFDCSGFVGYVYLHAAGRNIGTYTVAQESAGTIIPVSQAQPGDLYFWGSPGSSHHVAIAMGGGQYIHAPQPGQSVSISSVSYFAPQFAVRM</sequence>